<gene>
    <name evidence="9" type="ORF">OJ996_11550</name>
</gene>
<feature type="transmembrane region" description="Helical" evidence="7">
    <location>
        <begin position="503"/>
        <end position="524"/>
    </location>
</feature>
<dbReference type="PANTHER" id="PTHR43652">
    <property type="entry name" value="BASIC AMINO ACID ANTIPORTER YFCC-RELATED"/>
    <property type="match status" value="1"/>
</dbReference>
<dbReference type="PANTHER" id="PTHR43652:SF2">
    <property type="entry name" value="BASIC AMINO ACID ANTIPORTER YFCC-RELATED"/>
    <property type="match status" value="1"/>
</dbReference>
<keyword evidence="5 7" id="KW-1133">Transmembrane helix</keyword>
<proteinExistence type="predicted"/>
<evidence type="ECO:0000313" key="9">
    <source>
        <dbReference type="EMBL" id="MCW1914214.1"/>
    </source>
</evidence>
<feature type="transmembrane region" description="Helical" evidence="7">
    <location>
        <begin position="136"/>
        <end position="155"/>
    </location>
</feature>
<comment type="caution">
    <text evidence="9">The sequence shown here is derived from an EMBL/GenBank/DDBJ whole genome shotgun (WGS) entry which is preliminary data.</text>
</comment>
<sequence>MTWEIGLTLGVIALTLIAFIREWAAPDVIALTVLVGVVALGLIDVGDMSLVFKNEAPLAIAALFIIGGSLEASGAVDHIGRFLRDKLPSNIRMAILSFSILAGFFSAWMNNTAIVAILLPVALGFTRSRDMSPSKILMPLSYASILGGCCTLIGTSTNLLVNGTLKDMKMEPMTMFQLAPVGIPLSIAGIAYLAIFGPKLIPSRSTISGSLDIKDRTTPLYHILIGENSPLIGKPLKDTPFFDRSKHVHIMEVRRKGTREMRSLSTLTVEKNDRFLVALHGRSSKAVKAEELCQEIGASLLSTIDGVVTELVIRDESSLHGRTLAKSDFRQHYNSVVIAVHRNGVNITNQLAEIPLETGDTLLVITAVNNLTALDETRDFILTDIADEASGSDAPTKPRHHSWVSWATLIGVVLVATLTDILGGEDGKGIISWLPVIPIHYAAMVGALILLWSKILTPREAYASIDWQVLLMLYGLLGLGMAMQSTGTAKWLAESMVELAQGFVTPDLMPIVMLWLIFLLTLLLTEVLSNNATAVMMVPIVVTLAHTLGVSHWPFVMAVTVAASTAFALPMGYQTHMMVYGPGGFRFSDFLRVGIPLNIICWVVSCLLIPLIWPF</sequence>
<dbReference type="SUPFAM" id="SSF103501">
    <property type="entry name" value="Respiratory nitrate reductase 1 gamma chain"/>
    <property type="match status" value="1"/>
</dbReference>
<dbReference type="InterPro" id="IPR036197">
    <property type="entry name" value="NarG-like_sf"/>
</dbReference>
<evidence type="ECO:0000256" key="1">
    <source>
        <dbReference type="ARBA" id="ARBA00004141"/>
    </source>
</evidence>
<feature type="transmembrane region" description="Helical" evidence="7">
    <location>
        <begin position="593"/>
        <end position="613"/>
    </location>
</feature>
<protein>
    <submittedName>
        <fullName evidence="9">SLC13 family permease</fullName>
    </submittedName>
</protein>
<dbReference type="Proteomes" id="UP001165653">
    <property type="component" value="Unassembled WGS sequence"/>
</dbReference>
<dbReference type="RefSeq" id="WP_264513737.1">
    <property type="nucleotide sequence ID" value="NZ_JAPDDR010000005.1"/>
</dbReference>
<dbReference type="Pfam" id="PF03600">
    <property type="entry name" value="CitMHS"/>
    <property type="match status" value="1"/>
</dbReference>
<evidence type="ECO:0000259" key="8">
    <source>
        <dbReference type="PROSITE" id="PS51202"/>
    </source>
</evidence>
<dbReference type="PROSITE" id="PS51202">
    <property type="entry name" value="RCK_C"/>
    <property type="match status" value="1"/>
</dbReference>
<dbReference type="InterPro" id="IPR051679">
    <property type="entry name" value="DASS-Related_Transporters"/>
</dbReference>
<keyword evidence="6 7" id="KW-0472">Membrane</keyword>
<feature type="domain" description="RCK C-terminal" evidence="8">
    <location>
        <begin position="296"/>
        <end position="380"/>
    </location>
</feature>
<comment type="subcellular location">
    <subcellularLocation>
        <location evidence="1">Membrane</location>
        <topology evidence="1">Multi-pass membrane protein</topology>
    </subcellularLocation>
</comment>
<keyword evidence="3 7" id="KW-0812">Transmembrane</keyword>
<feature type="transmembrane region" description="Helical" evidence="7">
    <location>
        <begin position="403"/>
        <end position="424"/>
    </location>
</feature>
<feature type="transmembrane region" description="Helical" evidence="7">
    <location>
        <begin position="555"/>
        <end position="573"/>
    </location>
</feature>
<evidence type="ECO:0000256" key="5">
    <source>
        <dbReference type="ARBA" id="ARBA00022989"/>
    </source>
</evidence>
<dbReference type="InterPro" id="IPR036721">
    <property type="entry name" value="RCK_C_sf"/>
</dbReference>
<evidence type="ECO:0000256" key="4">
    <source>
        <dbReference type="ARBA" id="ARBA00022737"/>
    </source>
</evidence>
<evidence type="ECO:0000256" key="6">
    <source>
        <dbReference type="ARBA" id="ARBA00023136"/>
    </source>
</evidence>
<feature type="transmembrane region" description="Helical" evidence="7">
    <location>
        <begin position="175"/>
        <end position="195"/>
    </location>
</feature>
<feature type="transmembrane region" description="Helical" evidence="7">
    <location>
        <begin position="28"/>
        <end position="46"/>
    </location>
</feature>
<dbReference type="InterPro" id="IPR004680">
    <property type="entry name" value="Cit_transptr-like_dom"/>
</dbReference>
<name>A0ABT3G3T5_9BACT</name>
<dbReference type="Pfam" id="PF02080">
    <property type="entry name" value="TrkA_C"/>
    <property type="match status" value="2"/>
</dbReference>
<evidence type="ECO:0000256" key="3">
    <source>
        <dbReference type="ARBA" id="ARBA00022692"/>
    </source>
</evidence>
<feature type="transmembrane region" description="Helical" evidence="7">
    <location>
        <begin position="96"/>
        <end position="124"/>
    </location>
</feature>
<feature type="transmembrane region" description="Helical" evidence="7">
    <location>
        <begin position="465"/>
        <end position="483"/>
    </location>
</feature>
<keyword evidence="10" id="KW-1185">Reference proteome</keyword>
<feature type="transmembrane region" description="Helical" evidence="7">
    <location>
        <begin position="430"/>
        <end position="453"/>
    </location>
</feature>
<dbReference type="EMBL" id="JAPDDR010000005">
    <property type="protein sequence ID" value="MCW1914214.1"/>
    <property type="molecule type" value="Genomic_DNA"/>
</dbReference>
<feature type="transmembrane region" description="Helical" evidence="7">
    <location>
        <begin position="58"/>
        <end position="76"/>
    </location>
</feature>
<dbReference type="Gene3D" id="3.30.70.1450">
    <property type="entry name" value="Regulator of K+ conductance, C-terminal domain"/>
    <property type="match status" value="2"/>
</dbReference>
<reference evidence="9" key="1">
    <citation type="submission" date="2022-10" db="EMBL/GenBank/DDBJ databases">
        <title>Luteolibacter sp. GHJ8, whole genome shotgun sequencing project.</title>
        <authorList>
            <person name="Zhao G."/>
            <person name="Shen L."/>
        </authorList>
    </citation>
    <scope>NUCLEOTIDE SEQUENCE</scope>
    <source>
        <strain evidence="9">GHJ8</strain>
    </source>
</reference>
<keyword evidence="2" id="KW-0813">Transport</keyword>
<accession>A0ABT3G3T5</accession>
<dbReference type="SUPFAM" id="SSF116726">
    <property type="entry name" value="TrkA C-terminal domain-like"/>
    <property type="match status" value="2"/>
</dbReference>
<evidence type="ECO:0000256" key="2">
    <source>
        <dbReference type="ARBA" id="ARBA00022448"/>
    </source>
</evidence>
<organism evidence="9 10">
    <name type="scientific">Luteolibacter rhizosphaerae</name>
    <dbReference type="NCBI Taxonomy" id="2989719"/>
    <lineage>
        <taxon>Bacteria</taxon>
        <taxon>Pseudomonadati</taxon>
        <taxon>Verrucomicrobiota</taxon>
        <taxon>Verrucomicrobiia</taxon>
        <taxon>Verrucomicrobiales</taxon>
        <taxon>Verrucomicrobiaceae</taxon>
        <taxon>Luteolibacter</taxon>
    </lineage>
</organism>
<evidence type="ECO:0000313" key="10">
    <source>
        <dbReference type="Proteomes" id="UP001165653"/>
    </source>
</evidence>
<dbReference type="InterPro" id="IPR006037">
    <property type="entry name" value="RCK_C"/>
</dbReference>
<evidence type="ECO:0000256" key="7">
    <source>
        <dbReference type="SAM" id="Phobius"/>
    </source>
</evidence>
<keyword evidence="4" id="KW-0677">Repeat</keyword>